<dbReference type="InterPro" id="IPR050300">
    <property type="entry name" value="GDXG_lipolytic_enzyme"/>
</dbReference>
<proteinExistence type="predicted"/>
<comment type="caution">
    <text evidence="3">The sequence shown here is derived from an EMBL/GenBank/DDBJ whole genome shotgun (WGS) entry which is preliminary data.</text>
</comment>
<organism evidence="3 4">
    <name type="scientific">Reticulibacter mediterranei</name>
    <dbReference type="NCBI Taxonomy" id="2778369"/>
    <lineage>
        <taxon>Bacteria</taxon>
        <taxon>Bacillati</taxon>
        <taxon>Chloroflexota</taxon>
        <taxon>Ktedonobacteria</taxon>
        <taxon>Ktedonobacterales</taxon>
        <taxon>Reticulibacteraceae</taxon>
        <taxon>Reticulibacter</taxon>
    </lineage>
</organism>
<reference evidence="3" key="1">
    <citation type="submission" date="2020-10" db="EMBL/GenBank/DDBJ databases">
        <title>Taxonomic study of unclassified bacteria belonging to the class Ktedonobacteria.</title>
        <authorList>
            <person name="Yabe S."/>
            <person name="Wang C.M."/>
            <person name="Zheng Y."/>
            <person name="Sakai Y."/>
            <person name="Cavaletti L."/>
            <person name="Monciardini P."/>
            <person name="Donadio S."/>
        </authorList>
    </citation>
    <scope>NUCLEOTIDE SEQUENCE</scope>
    <source>
        <strain evidence="3">ID150040</strain>
    </source>
</reference>
<name>A0A8J3N6D6_9CHLR</name>
<accession>A0A8J3N6D6</accession>
<sequence length="282" mass="31431">MQYTKRLEIVPIWPEGVLERNNEVLPEQETLFSSYISSESVKFVRNVSQPTLLAYLPDPTIANGSAVLVCPGGCFAFLPIEIEGEAVARWLNKWGVAVFVLKYRLSPTAVNDEEFLQQFMHIVHDEERMKAQAPVGIIDGKQALKVLRERAHEWGVDPERIGVLGFSGGGVISLALATHYDAQSRPSFAASLYSPVWQALTVPEDAPPLFIALAGDDMAVPDGNMPLYSAWKAANRPVELHIYARGGHAFGMQKQGLTSDHWIEQFGEWLRLEGFLKIDRDK</sequence>
<keyword evidence="1" id="KW-0378">Hydrolase</keyword>
<dbReference type="EMBL" id="BNJK01000001">
    <property type="protein sequence ID" value="GHO97315.1"/>
    <property type="molecule type" value="Genomic_DNA"/>
</dbReference>
<keyword evidence="4" id="KW-1185">Reference proteome</keyword>
<dbReference type="SUPFAM" id="SSF53474">
    <property type="entry name" value="alpha/beta-Hydrolases"/>
    <property type="match status" value="1"/>
</dbReference>
<protein>
    <submittedName>
        <fullName evidence="3">Endo-1,4-beta-xylanase</fullName>
    </submittedName>
</protein>
<dbReference type="Pfam" id="PF01738">
    <property type="entry name" value="DLH"/>
    <property type="match status" value="1"/>
</dbReference>
<gene>
    <name evidence="3" type="ORF">KSF_073630</name>
</gene>
<dbReference type="GO" id="GO:0016787">
    <property type="term" value="F:hydrolase activity"/>
    <property type="evidence" value="ECO:0007669"/>
    <property type="project" value="UniProtKB-KW"/>
</dbReference>
<feature type="domain" description="Dienelactone hydrolase" evidence="2">
    <location>
        <begin position="142"/>
        <end position="256"/>
    </location>
</feature>
<evidence type="ECO:0000313" key="3">
    <source>
        <dbReference type="EMBL" id="GHO97315.1"/>
    </source>
</evidence>
<dbReference type="InterPro" id="IPR029058">
    <property type="entry name" value="AB_hydrolase_fold"/>
</dbReference>
<dbReference type="PANTHER" id="PTHR48081">
    <property type="entry name" value="AB HYDROLASE SUPERFAMILY PROTEIN C4A8.06C"/>
    <property type="match status" value="1"/>
</dbReference>
<dbReference type="InterPro" id="IPR002925">
    <property type="entry name" value="Dienelactn_hydro"/>
</dbReference>
<dbReference type="AlphaFoldDB" id="A0A8J3N6D6"/>
<dbReference type="Proteomes" id="UP000597444">
    <property type="component" value="Unassembled WGS sequence"/>
</dbReference>
<dbReference type="Gene3D" id="3.40.50.1820">
    <property type="entry name" value="alpha/beta hydrolase"/>
    <property type="match status" value="1"/>
</dbReference>
<evidence type="ECO:0000313" key="4">
    <source>
        <dbReference type="Proteomes" id="UP000597444"/>
    </source>
</evidence>
<evidence type="ECO:0000259" key="2">
    <source>
        <dbReference type="Pfam" id="PF01738"/>
    </source>
</evidence>
<dbReference type="PANTHER" id="PTHR48081:SF6">
    <property type="entry name" value="PEPTIDASE S9 PROLYL OLIGOPEPTIDASE CATALYTIC DOMAIN-CONTAINING PROTEIN"/>
    <property type="match status" value="1"/>
</dbReference>
<dbReference type="RefSeq" id="WP_220207880.1">
    <property type="nucleotide sequence ID" value="NZ_BNJK01000001.1"/>
</dbReference>
<evidence type="ECO:0000256" key="1">
    <source>
        <dbReference type="ARBA" id="ARBA00022801"/>
    </source>
</evidence>